<dbReference type="InterPro" id="IPR005110">
    <property type="entry name" value="MoeA_linker/N"/>
</dbReference>
<dbReference type="InterPro" id="IPR036688">
    <property type="entry name" value="MoeA_C_domain_IV_sf"/>
</dbReference>
<evidence type="ECO:0000256" key="1">
    <source>
        <dbReference type="ARBA" id="ARBA00001946"/>
    </source>
</evidence>
<evidence type="ECO:0000259" key="12">
    <source>
        <dbReference type="SMART" id="SM00852"/>
    </source>
</evidence>
<name>F2KNQ2_ARCVS</name>
<dbReference type="Proteomes" id="UP000008136">
    <property type="component" value="Chromosome"/>
</dbReference>
<dbReference type="eggNOG" id="arCOG00217">
    <property type="taxonomic scope" value="Archaea"/>
</dbReference>
<dbReference type="NCBIfam" id="NF045515">
    <property type="entry name" value="Glp_gephyrin"/>
    <property type="match status" value="1"/>
</dbReference>
<proteinExistence type="inferred from homology"/>
<keyword evidence="5" id="KW-0500">Molybdenum</keyword>
<dbReference type="InterPro" id="IPR036135">
    <property type="entry name" value="MoeA_linker/N_sf"/>
</dbReference>
<feature type="domain" description="MoaB/Mog" evidence="12">
    <location>
        <begin position="183"/>
        <end position="321"/>
    </location>
</feature>
<dbReference type="Gene3D" id="2.170.190.11">
    <property type="entry name" value="Molybdopterin biosynthesis moea protein, domain 3"/>
    <property type="match status" value="1"/>
</dbReference>
<keyword evidence="14" id="KW-1185">Reference proteome</keyword>
<dbReference type="InterPro" id="IPR005111">
    <property type="entry name" value="MoeA_C_domain_IV"/>
</dbReference>
<evidence type="ECO:0000256" key="2">
    <source>
        <dbReference type="ARBA" id="ARBA00005046"/>
    </source>
</evidence>
<evidence type="ECO:0000256" key="3">
    <source>
        <dbReference type="ARBA" id="ARBA00010763"/>
    </source>
</evidence>
<dbReference type="SUPFAM" id="SSF63882">
    <property type="entry name" value="MoeA N-terminal region -like"/>
    <property type="match status" value="1"/>
</dbReference>
<evidence type="ECO:0000256" key="8">
    <source>
        <dbReference type="ARBA" id="ARBA00022842"/>
    </source>
</evidence>
<dbReference type="AlphaFoldDB" id="F2KNQ2"/>
<dbReference type="EC" id="2.10.1.1" evidence="4"/>
<dbReference type="Gene3D" id="3.40.980.10">
    <property type="entry name" value="MoaB/Mog-like domain"/>
    <property type="match status" value="1"/>
</dbReference>
<comment type="pathway">
    <text evidence="2">Cofactor biosynthesis; molybdopterin biosynthesis.</text>
</comment>
<dbReference type="OrthoDB" id="31371at2157"/>
<accession>F2KNQ2</accession>
<dbReference type="GO" id="GO:0005737">
    <property type="term" value="C:cytoplasm"/>
    <property type="evidence" value="ECO:0007669"/>
    <property type="project" value="TreeGrafter"/>
</dbReference>
<dbReference type="NCBIfam" id="TIGR00177">
    <property type="entry name" value="molyb_syn"/>
    <property type="match status" value="1"/>
</dbReference>
<evidence type="ECO:0000256" key="10">
    <source>
        <dbReference type="ARBA" id="ARBA00047317"/>
    </source>
</evidence>
<dbReference type="PANTHER" id="PTHR10192:SF5">
    <property type="entry name" value="GEPHYRIN"/>
    <property type="match status" value="1"/>
</dbReference>
<evidence type="ECO:0000256" key="11">
    <source>
        <dbReference type="SAM" id="Phobius"/>
    </source>
</evidence>
<reference evidence="13 14" key="1">
    <citation type="submission" date="2011-03" db="EMBL/GenBank/DDBJ databases">
        <title>The complete genome of Archaeoglobus veneficus SNP6.</title>
        <authorList>
            <consortium name="US DOE Joint Genome Institute (JGI-PGF)"/>
            <person name="Lucas S."/>
            <person name="Copeland A."/>
            <person name="Lapidus A."/>
            <person name="Bruce D."/>
            <person name="Goodwin L."/>
            <person name="Pitluck S."/>
            <person name="Kyrpides N."/>
            <person name="Mavromatis K."/>
            <person name="Pagani I."/>
            <person name="Ivanova N."/>
            <person name="Mikhailova N."/>
            <person name="Lu M."/>
            <person name="Detter J.C."/>
            <person name="Tapia R."/>
            <person name="Han C."/>
            <person name="Land M."/>
            <person name="Hauser L."/>
            <person name="Markowitz V."/>
            <person name="Cheng J.-F."/>
            <person name="Hugenholtz P."/>
            <person name="Woyke T."/>
            <person name="Wu D."/>
            <person name="Spring S."/>
            <person name="Brambilla E."/>
            <person name="Klenk H.-P."/>
            <person name="Eisen J.A."/>
        </authorList>
    </citation>
    <scope>NUCLEOTIDE SEQUENCE [LARGE SCALE GENOMIC DNA]</scope>
    <source>
        <strain>SNP6</strain>
    </source>
</reference>
<dbReference type="Gene3D" id="3.90.105.10">
    <property type="entry name" value="Molybdopterin biosynthesis moea protein, domain 2"/>
    <property type="match status" value="1"/>
</dbReference>
<dbReference type="FunFam" id="3.40.980.10:FF:000004">
    <property type="entry name" value="Molybdopterin molybdenumtransferase"/>
    <property type="match status" value="1"/>
</dbReference>
<dbReference type="GO" id="GO:0061599">
    <property type="term" value="F:molybdopterin molybdotransferase activity"/>
    <property type="evidence" value="ECO:0007669"/>
    <property type="project" value="UniProtKB-EC"/>
</dbReference>
<feature type="transmembrane region" description="Helical" evidence="11">
    <location>
        <begin position="297"/>
        <end position="315"/>
    </location>
</feature>
<dbReference type="InterPro" id="IPR001453">
    <property type="entry name" value="MoaB/Mog_dom"/>
</dbReference>
<dbReference type="GO" id="GO:0006777">
    <property type="term" value="P:Mo-molybdopterin cofactor biosynthetic process"/>
    <property type="evidence" value="ECO:0007669"/>
    <property type="project" value="UniProtKB-KW"/>
</dbReference>
<dbReference type="CDD" id="cd00887">
    <property type="entry name" value="MoeA"/>
    <property type="match status" value="1"/>
</dbReference>
<dbReference type="Gene3D" id="2.40.340.10">
    <property type="entry name" value="MoeA, C-terminal, domain IV"/>
    <property type="match status" value="1"/>
</dbReference>
<protein>
    <recommendedName>
        <fullName evidence="4">molybdopterin molybdotransferase</fullName>
        <ecNumber evidence="4">2.10.1.1</ecNumber>
    </recommendedName>
</protein>
<evidence type="ECO:0000256" key="6">
    <source>
        <dbReference type="ARBA" id="ARBA00022679"/>
    </source>
</evidence>
<keyword evidence="11" id="KW-0812">Transmembrane</keyword>
<dbReference type="Pfam" id="PF03454">
    <property type="entry name" value="MoeA_C"/>
    <property type="match status" value="1"/>
</dbReference>
<dbReference type="InterPro" id="IPR038987">
    <property type="entry name" value="MoeA-like"/>
</dbReference>
<keyword evidence="7" id="KW-0479">Metal-binding</keyword>
<organism evidence="13 14">
    <name type="scientific">Archaeoglobus veneficus (strain DSM 11195 / SNP6)</name>
    <dbReference type="NCBI Taxonomy" id="693661"/>
    <lineage>
        <taxon>Archaea</taxon>
        <taxon>Methanobacteriati</taxon>
        <taxon>Methanobacteriota</taxon>
        <taxon>Archaeoglobi</taxon>
        <taxon>Archaeoglobales</taxon>
        <taxon>Archaeoglobaceae</taxon>
        <taxon>Archaeoglobus</taxon>
    </lineage>
</organism>
<dbReference type="InterPro" id="IPR036425">
    <property type="entry name" value="MoaB/Mog-like_dom_sf"/>
</dbReference>
<dbReference type="PANTHER" id="PTHR10192">
    <property type="entry name" value="MOLYBDOPTERIN BIOSYNTHESIS PROTEIN"/>
    <property type="match status" value="1"/>
</dbReference>
<evidence type="ECO:0000313" key="13">
    <source>
        <dbReference type="EMBL" id="AEA46280.1"/>
    </source>
</evidence>
<keyword evidence="8" id="KW-0460">Magnesium</keyword>
<comment type="catalytic activity">
    <reaction evidence="10">
        <text>adenylyl-molybdopterin + molybdate = Mo-molybdopterin + AMP + H(+)</text>
        <dbReference type="Rhea" id="RHEA:35047"/>
        <dbReference type="ChEBI" id="CHEBI:15378"/>
        <dbReference type="ChEBI" id="CHEBI:36264"/>
        <dbReference type="ChEBI" id="CHEBI:62727"/>
        <dbReference type="ChEBI" id="CHEBI:71302"/>
        <dbReference type="ChEBI" id="CHEBI:456215"/>
        <dbReference type="EC" id="2.10.1.1"/>
    </reaction>
</comment>
<keyword evidence="11" id="KW-1133">Transmembrane helix</keyword>
<evidence type="ECO:0000256" key="5">
    <source>
        <dbReference type="ARBA" id="ARBA00022505"/>
    </source>
</evidence>
<gene>
    <name evidence="13" type="ordered locus">Arcve_0243</name>
</gene>
<dbReference type="FunFam" id="2.170.190.11:FF:000001">
    <property type="entry name" value="Molybdopterin molybdenumtransferase"/>
    <property type="match status" value="1"/>
</dbReference>
<evidence type="ECO:0000256" key="7">
    <source>
        <dbReference type="ARBA" id="ARBA00022723"/>
    </source>
</evidence>
<comment type="cofactor">
    <cofactor evidence="1">
        <name>Mg(2+)</name>
        <dbReference type="ChEBI" id="CHEBI:18420"/>
    </cofactor>
</comment>
<evidence type="ECO:0000313" key="14">
    <source>
        <dbReference type="Proteomes" id="UP000008136"/>
    </source>
</evidence>
<dbReference type="SUPFAM" id="SSF63867">
    <property type="entry name" value="MoeA C-terminal domain-like"/>
    <property type="match status" value="1"/>
</dbReference>
<dbReference type="SUPFAM" id="SSF53218">
    <property type="entry name" value="Molybdenum cofactor biosynthesis proteins"/>
    <property type="match status" value="1"/>
</dbReference>
<dbReference type="KEGG" id="ave:Arcve_0243"/>
<dbReference type="Pfam" id="PF00994">
    <property type="entry name" value="MoCF_biosynth"/>
    <property type="match status" value="1"/>
</dbReference>
<dbReference type="GeneID" id="10393337"/>
<evidence type="ECO:0000256" key="9">
    <source>
        <dbReference type="ARBA" id="ARBA00023150"/>
    </source>
</evidence>
<keyword evidence="11" id="KW-0472">Membrane</keyword>
<sequence length="419" mass="45319">MLKERIDAETALKLFLPHVKPVTRCEEVPLSGAINRVLTRDIIASRDIPPFDRAAMDGYAVRAEDTFGASPENPILLDIVGEIEIGEKPGVEVQKGQAVRIATGAMMPEGSNAVVMIEYTNRVGDSVEIYKAVTPGENVSLRGEDVKAGEVVLRKKTVLQPQDIGMLAALGMKSVEVYKPVVAVMSTGNELVEPGDGDEEAGKTIDSNRYALIAALKELGCEVVDMGISRDNEEELERTIKTALNKADMVIASGATSVGKKDLLPAVVEKLGKVVVHGVAIKPGMPTALAIADGKPVIMLPGFPVATLIAFYTFVPRILEHMMGFETIRRKWEKARAITAKRIPSSSGMRTFTRVILRESKDGYIAEPVRTSGSGILSSLVRAHGFVIIPEEKEGVEEGEEVEVLLIRPLTRCLNAQNI</sequence>
<keyword evidence="9" id="KW-0501">Molybdenum cofactor biosynthesis</keyword>
<dbReference type="EMBL" id="CP002588">
    <property type="protein sequence ID" value="AEA46280.1"/>
    <property type="molecule type" value="Genomic_DNA"/>
</dbReference>
<dbReference type="UniPathway" id="UPA00344"/>
<dbReference type="STRING" id="693661.Arcve_0243"/>
<keyword evidence="6" id="KW-0808">Transferase</keyword>
<dbReference type="FunFam" id="2.40.340.10:FF:000005">
    <property type="entry name" value="Molybdopterin molybdenumtransferase MoeA"/>
    <property type="match status" value="1"/>
</dbReference>
<dbReference type="HOGENOM" id="CLU_010186_7_2_2"/>
<dbReference type="RefSeq" id="WP_013682956.1">
    <property type="nucleotide sequence ID" value="NC_015320.1"/>
</dbReference>
<dbReference type="Pfam" id="PF03453">
    <property type="entry name" value="MoeA_N"/>
    <property type="match status" value="1"/>
</dbReference>
<evidence type="ECO:0000256" key="4">
    <source>
        <dbReference type="ARBA" id="ARBA00013269"/>
    </source>
</evidence>
<dbReference type="SMART" id="SM00852">
    <property type="entry name" value="MoCF_biosynth"/>
    <property type="match status" value="1"/>
</dbReference>
<dbReference type="GO" id="GO:0046872">
    <property type="term" value="F:metal ion binding"/>
    <property type="evidence" value="ECO:0007669"/>
    <property type="project" value="UniProtKB-KW"/>
</dbReference>
<comment type="similarity">
    <text evidence="3">Belongs to the MoeA family.</text>
</comment>